<dbReference type="AlphaFoldDB" id="A0A6N7RSD3"/>
<accession>A0A6N7RSD3</accession>
<reference evidence="2" key="1">
    <citation type="submission" date="2019-08" db="EMBL/GenBank/DDBJ databases">
        <title>Arthrobacter sp. nov., isolated from plateau pika and Tibetan wild ass.</title>
        <authorList>
            <person name="Ge Y."/>
        </authorList>
    </citation>
    <scope>NUCLEOTIDE SEQUENCE [LARGE SCALE GENOMIC DNA]</scope>
    <source>
        <strain evidence="2">HF-4214</strain>
    </source>
</reference>
<dbReference type="Proteomes" id="UP000438093">
    <property type="component" value="Unassembled WGS sequence"/>
</dbReference>
<proteinExistence type="predicted"/>
<gene>
    <name evidence="1" type="ORF">GJG86_15870</name>
</gene>
<keyword evidence="2" id="KW-1185">Reference proteome</keyword>
<evidence type="ECO:0000313" key="1">
    <source>
        <dbReference type="EMBL" id="MRX83957.1"/>
    </source>
</evidence>
<dbReference type="RefSeq" id="WP_154334813.1">
    <property type="nucleotide sequence ID" value="NZ_VTFY01000018.1"/>
</dbReference>
<comment type="caution">
    <text evidence="1">The sequence shown here is derived from an EMBL/GenBank/DDBJ whole genome shotgun (WGS) entry which is preliminary data.</text>
</comment>
<evidence type="ECO:0000313" key="2">
    <source>
        <dbReference type="Proteomes" id="UP000438093"/>
    </source>
</evidence>
<organism evidence="1 2">
    <name type="scientific">Eggerthella guodeyinii</name>
    <dbReference type="NCBI Taxonomy" id="2690837"/>
    <lineage>
        <taxon>Bacteria</taxon>
        <taxon>Bacillati</taxon>
        <taxon>Actinomycetota</taxon>
        <taxon>Coriobacteriia</taxon>
        <taxon>Eggerthellales</taxon>
        <taxon>Eggerthellaceae</taxon>
        <taxon>Eggerthella</taxon>
    </lineage>
</organism>
<dbReference type="EMBL" id="VTFY01000018">
    <property type="protein sequence ID" value="MRX83957.1"/>
    <property type="molecule type" value="Genomic_DNA"/>
</dbReference>
<name>A0A6N7RSD3_9ACTN</name>
<sequence>MGQINLLRFIEGYGDVFRFVEKMLASSNEPIDAREREADAALLVSAIGFVFDVNRLFAEPLDDGNAEHCFEELEVLLGLEHGIVCFDLMVKQLREGVRYDKALHRWVRDPRLTPQPNCLSVTEWRLFRSFGDKEQWESHRRCKALVSHLCGEGRERFCALLVADRMRRKIERMGIGA</sequence>
<protein>
    <submittedName>
        <fullName evidence="1">Uncharacterized protein</fullName>
    </submittedName>
</protein>